<gene>
    <name evidence="1" type="ORF">ARMGADRAFT_1082143</name>
</gene>
<accession>A0A2H3D6L9</accession>
<dbReference type="OMA" id="SASCKIL"/>
<dbReference type="Proteomes" id="UP000217790">
    <property type="component" value="Unassembled WGS sequence"/>
</dbReference>
<dbReference type="InParanoid" id="A0A2H3D6L9"/>
<evidence type="ECO:0000313" key="2">
    <source>
        <dbReference type="Proteomes" id="UP000217790"/>
    </source>
</evidence>
<proteinExistence type="predicted"/>
<evidence type="ECO:0000313" key="1">
    <source>
        <dbReference type="EMBL" id="PBK90895.1"/>
    </source>
</evidence>
<sequence length="118" mass="13979">MHPEVRHDAIEDWVDHHNFCKNIGLGVALDRRLKIALAEHEVQIQEFQDIDSILKKELRVEWRWKINKWRADWKITEAQVKLDLQKDELEELSKGGKTVQRMSMMGFLMMGLELGNNQ</sequence>
<reference evidence="2" key="1">
    <citation type="journal article" date="2017" name="Nat. Ecol. Evol.">
        <title>Genome expansion and lineage-specific genetic innovations in the forest pathogenic fungi Armillaria.</title>
        <authorList>
            <person name="Sipos G."/>
            <person name="Prasanna A.N."/>
            <person name="Walter M.C."/>
            <person name="O'Connor E."/>
            <person name="Balint B."/>
            <person name="Krizsan K."/>
            <person name="Kiss B."/>
            <person name="Hess J."/>
            <person name="Varga T."/>
            <person name="Slot J."/>
            <person name="Riley R."/>
            <person name="Boka B."/>
            <person name="Rigling D."/>
            <person name="Barry K."/>
            <person name="Lee J."/>
            <person name="Mihaltcheva S."/>
            <person name="LaButti K."/>
            <person name="Lipzen A."/>
            <person name="Waldron R."/>
            <person name="Moloney N.M."/>
            <person name="Sperisen C."/>
            <person name="Kredics L."/>
            <person name="Vagvoelgyi C."/>
            <person name="Patrignani A."/>
            <person name="Fitzpatrick D."/>
            <person name="Nagy I."/>
            <person name="Doyle S."/>
            <person name="Anderson J.B."/>
            <person name="Grigoriev I.V."/>
            <person name="Gueldener U."/>
            <person name="Muensterkoetter M."/>
            <person name="Nagy L.G."/>
        </authorList>
    </citation>
    <scope>NUCLEOTIDE SEQUENCE [LARGE SCALE GENOMIC DNA]</scope>
    <source>
        <strain evidence="2">Ar21-2</strain>
    </source>
</reference>
<dbReference type="OrthoDB" id="3257768at2759"/>
<dbReference type="EMBL" id="KZ293663">
    <property type="protein sequence ID" value="PBK90895.1"/>
    <property type="molecule type" value="Genomic_DNA"/>
</dbReference>
<name>A0A2H3D6L9_ARMGA</name>
<keyword evidence="2" id="KW-1185">Reference proteome</keyword>
<organism evidence="1 2">
    <name type="scientific">Armillaria gallica</name>
    <name type="common">Bulbous honey fungus</name>
    <name type="synonym">Armillaria bulbosa</name>
    <dbReference type="NCBI Taxonomy" id="47427"/>
    <lineage>
        <taxon>Eukaryota</taxon>
        <taxon>Fungi</taxon>
        <taxon>Dikarya</taxon>
        <taxon>Basidiomycota</taxon>
        <taxon>Agaricomycotina</taxon>
        <taxon>Agaricomycetes</taxon>
        <taxon>Agaricomycetidae</taxon>
        <taxon>Agaricales</taxon>
        <taxon>Marasmiineae</taxon>
        <taxon>Physalacriaceae</taxon>
        <taxon>Armillaria</taxon>
    </lineage>
</organism>
<dbReference type="AlphaFoldDB" id="A0A2H3D6L9"/>
<protein>
    <submittedName>
        <fullName evidence="1">Uncharacterized protein</fullName>
    </submittedName>
</protein>